<reference evidence="1 2" key="1">
    <citation type="submission" date="2017-10" db="EMBL/GenBank/DDBJ databases">
        <title>Paenichitinophaga pekingensis gen. nov., sp. nov., isolated from activated sludge.</title>
        <authorList>
            <person name="Jin D."/>
            <person name="Kong X."/>
            <person name="Deng Y."/>
            <person name="Bai Z."/>
        </authorList>
    </citation>
    <scope>NUCLEOTIDE SEQUENCE [LARGE SCALE GENOMIC DNA]</scope>
    <source>
        <strain evidence="1 2">13</strain>
    </source>
</reference>
<evidence type="ECO:0000313" key="2">
    <source>
        <dbReference type="Proteomes" id="UP000220133"/>
    </source>
</evidence>
<dbReference type="AlphaFoldDB" id="A0A291QP49"/>
<keyword evidence="2" id="KW-1185">Reference proteome</keyword>
<dbReference type="KEGG" id="cbae:COR50_00080"/>
<accession>A0A291QP49</accession>
<dbReference type="EMBL" id="CP023777">
    <property type="protein sequence ID" value="ATL45685.1"/>
    <property type="molecule type" value="Genomic_DNA"/>
</dbReference>
<name>A0A291QP49_9BACT</name>
<sequence length="71" mass="8229">MYLNSFPSPGYKRRMIYSALPIEPWNFAPLIAKPYSSRKARSSDQIAGRDGQFVPFLVLFWASKKVQEMSR</sequence>
<dbReference type="Proteomes" id="UP000220133">
    <property type="component" value="Chromosome"/>
</dbReference>
<evidence type="ECO:0000313" key="1">
    <source>
        <dbReference type="EMBL" id="ATL45685.1"/>
    </source>
</evidence>
<gene>
    <name evidence="1" type="ORF">COR50_00080</name>
</gene>
<organism evidence="1 2">
    <name type="scientific">Chitinophaga caeni</name>
    <dbReference type="NCBI Taxonomy" id="2029983"/>
    <lineage>
        <taxon>Bacteria</taxon>
        <taxon>Pseudomonadati</taxon>
        <taxon>Bacteroidota</taxon>
        <taxon>Chitinophagia</taxon>
        <taxon>Chitinophagales</taxon>
        <taxon>Chitinophagaceae</taxon>
        <taxon>Chitinophaga</taxon>
    </lineage>
</organism>
<protein>
    <submittedName>
        <fullName evidence="1">Uncharacterized protein</fullName>
    </submittedName>
</protein>
<proteinExistence type="predicted"/>